<protein>
    <submittedName>
        <fullName evidence="1">Uncharacterized protein</fullName>
    </submittedName>
</protein>
<gene>
    <name evidence="1" type="ORF">C7450_10334</name>
</gene>
<dbReference type="AlphaFoldDB" id="A0A2V3UAR9"/>
<dbReference type="Proteomes" id="UP000248021">
    <property type="component" value="Unassembled WGS sequence"/>
</dbReference>
<organism evidence="1 2">
    <name type="scientific">Chelatococcus asaccharovorans</name>
    <dbReference type="NCBI Taxonomy" id="28210"/>
    <lineage>
        <taxon>Bacteria</taxon>
        <taxon>Pseudomonadati</taxon>
        <taxon>Pseudomonadota</taxon>
        <taxon>Alphaproteobacteria</taxon>
        <taxon>Hyphomicrobiales</taxon>
        <taxon>Chelatococcaceae</taxon>
        <taxon>Chelatococcus</taxon>
    </lineage>
</organism>
<proteinExistence type="predicted"/>
<evidence type="ECO:0000313" key="1">
    <source>
        <dbReference type="EMBL" id="PXW61519.1"/>
    </source>
</evidence>
<evidence type="ECO:0000313" key="2">
    <source>
        <dbReference type="Proteomes" id="UP000248021"/>
    </source>
</evidence>
<name>A0A2V3UAR9_9HYPH</name>
<comment type="caution">
    <text evidence="1">The sequence shown here is derived from an EMBL/GenBank/DDBJ whole genome shotgun (WGS) entry which is preliminary data.</text>
</comment>
<dbReference type="EMBL" id="QJJK01000003">
    <property type="protein sequence ID" value="PXW61519.1"/>
    <property type="molecule type" value="Genomic_DNA"/>
</dbReference>
<keyword evidence="2" id="KW-1185">Reference proteome</keyword>
<accession>A0A2V3UAR9</accession>
<dbReference type="RefSeq" id="WP_110373831.1">
    <property type="nucleotide sequence ID" value="NZ_JAHBRY010000001.1"/>
</dbReference>
<reference evidence="1 2" key="1">
    <citation type="submission" date="2018-05" db="EMBL/GenBank/DDBJ databases">
        <title>Genomic Encyclopedia of Type Strains, Phase IV (KMG-IV): sequencing the most valuable type-strain genomes for metagenomic binning, comparative biology and taxonomic classification.</title>
        <authorList>
            <person name="Goeker M."/>
        </authorList>
    </citation>
    <scope>NUCLEOTIDE SEQUENCE [LARGE SCALE GENOMIC DNA]</scope>
    <source>
        <strain evidence="1 2">DSM 6462</strain>
    </source>
</reference>
<sequence>MQLDTILKIEFSVPYAGGEARFEATRLGPAGNLPLLAFLDPWHDTSPAVSNIRAACKIYSGLRDYGDVAHIRSLAEADRLLDLIFRPALDLMGRV</sequence>